<name>A0A668TD20_OREAU</name>
<keyword evidence="2" id="KW-0722">Serine protease inhibitor</keyword>
<evidence type="ECO:0000313" key="4">
    <source>
        <dbReference type="Ensembl" id="ENSOABP00000024969.2"/>
    </source>
</evidence>
<dbReference type="GO" id="GO:0005615">
    <property type="term" value="C:extracellular space"/>
    <property type="evidence" value="ECO:0007669"/>
    <property type="project" value="InterPro"/>
</dbReference>
<dbReference type="Proteomes" id="UP000472276">
    <property type="component" value="Unassembled WGS sequence"/>
</dbReference>
<reference evidence="4" key="1">
    <citation type="submission" date="2025-08" db="UniProtKB">
        <authorList>
            <consortium name="Ensembl"/>
        </authorList>
    </citation>
    <scope>IDENTIFICATION</scope>
</reference>
<organism evidence="4 5">
    <name type="scientific">Oreochromis aureus</name>
    <name type="common">Israeli tilapia</name>
    <name type="synonym">Chromis aureus</name>
    <dbReference type="NCBI Taxonomy" id="47969"/>
    <lineage>
        <taxon>Eukaryota</taxon>
        <taxon>Metazoa</taxon>
        <taxon>Chordata</taxon>
        <taxon>Craniata</taxon>
        <taxon>Vertebrata</taxon>
        <taxon>Euteleostomi</taxon>
        <taxon>Actinopterygii</taxon>
        <taxon>Neopterygii</taxon>
        <taxon>Teleostei</taxon>
        <taxon>Neoteleostei</taxon>
        <taxon>Acanthomorphata</taxon>
        <taxon>Ovalentaria</taxon>
        <taxon>Cichlomorphae</taxon>
        <taxon>Cichliformes</taxon>
        <taxon>Cichlidae</taxon>
        <taxon>African cichlids</taxon>
        <taxon>Pseudocrenilabrinae</taxon>
        <taxon>Oreochromini</taxon>
        <taxon>Oreochromis</taxon>
    </lineage>
</organism>
<sequence>LGALKNSLAFSLALLKQLSNNNKTGNIFFSPFSISSALAMVMLGARGNTATQMSEVHKWAQVRLKPGCFSPTISFPKLLTELNRTDAPFTFSVANRLYREKSCPFTQVCFFFLCRV</sequence>
<accession>A0A668TD20</accession>
<dbReference type="InterPro" id="IPR000215">
    <property type="entry name" value="Serpin_fam"/>
</dbReference>
<dbReference type="OMA" id="NAMALHE"/>
<dbReference type="Pfam" id="PF00079">
    <property type="entry name" value="Serpin"/>
    <property type="match status" value="1"/>
</dbReference>
<dbReference type="SUPFAM" id="SSF56574">
    <property type="entry name" value="Serpins"/>
    <property type="match status" value="1"/>
</dbReference>
<keyword evidence="1" id="KW-0646">Protease inhibitor</keyword>
<evidence type="ECO:0000256" key="1">
    <source>
        <dbReference type="ARBA" id="ARBA00022690"/>
    </source>
</evidence>
<keyword evidence="5" id="KW-1185">Reference proteome</keyword>
<dbReference type="InterPro" id="IPR042178">
    <property type="entry name" value="Serpin_sf_1"/>
</dbReference>
<dbReference type="PANTHER" id="PTHR11461">
    <property type="entry name" value="SERINE PROTEASE INHIBITOR, SERPIN"/>
    <property type="match status" value="1"/>
</dbReference>
<dbReference type="PANTHER" id="PTHR11461:SF204">
    <property type="entry name" value="SERPIN B6"/>
    <property type="match status" value="1"/>
</dbReference>
<dbReference type="InterPro" id="IPR036186">
    <property type="entry name" value="Serpin_sf"/>
</dbReference>
<dbReference type="Gene3D" id="3.30.497.10">
    <property type="entry name" value="Antithrombin, subunit I, domain 2"/>
    <property type="match status" value="1"/>
</dbReference>
<feature type="domain" description="Serpin" evidence="3">
    <location>
        <begin position="8"/>
        <end position="107"/>
    </location>
</feature>
<dbReference type="AlphaFoldDB" id="A0A668TD20"/>
<reference evidence="4" key="2">
    <citation type="submission" date="2025-09" db="UniProtKB">
        <authorList>
            <consortium name="Ensembl"/>
        </authorList>
    </citation>
    <scope>IDENTIFICATION</scope>
</reference>
<proteinExistence type="predicted"/>
<dbReference type="GO" id="GO:0004867">
    <property type="term" value="F:serine-type endopeptidase inhibitor activity"/>
    <property type="evidence" value="ECO:0007669"/>
    <property type="project" value="UniProtKB-KW"/>
</dbReference>
<protein>
    <recommendedName>
        <fullName evidence="3">Serpin domain-containing protein</fullName>
    </recommendedName>
</protein>
<evidence type="ECO:0000313" key="5">
    <source>
        <dbReference type="Proteomes" id="UP000472276"/>
    </source>
</evidence>
<evidence type="ECO:0000259" key="3">
    <source>
        <dbReference type="Pfam" id="PF00079"/>
    </source>
</evidence>
<dbReference type="Ensembl" id="ENSOABT00000025693.2">
    <property type="protein sequence ID" value="ENSOABP00000024969.2"/>
    <property type="gene ID" value="ENSOABG00000011898.2"/>
</dbReference>
<evidence type="ECO:0000256" key="2">
    <source>
        <dbReference type="ARBA" id="ARBA00022900"/>
    </source>
</evidence>
<dbReference type="InterPro" id="IPR023796">
    <property type="entry name" value="Serpin_dom"/>
</dbReference>